<sequence>MAVFMYLYKYLFKGPDHMYFHVQQDNDNTIDKVSNYVDGCYLSAPEAVWRILGFKITSMDPSVTCLPVHLPGENIPQFVQGTSDQGWEHSDPLDEDEYLKEPIHHSTQNKLLHTIEGTLYHTYHEAALSVGLFNNINEGYFALEEPVANHQLPTQLCFLFAQIILKGYPALPLWNHFCGDLTFDYISQSSSEHISTDHALQQIASYLKDGCHSLKDFGLLEPQYQSAEIITELEAFSGRESELEHQAQQMKTWPWEDLFS</sequence>
<protein>
    <submittedName>
        <fullName evidence="1">Uncharacterized protein</fullName>
    </submittedName>
</protein>
<evidence type="ECO:0000313" key="1">
    <source>
        <dbReference type="EMBL" id="KAG1818600.1"/>
    </source>
</evidence>
<dbReference type="Proteomes" id="UP000807769">
    <property type="component" value="Unassembled WGS sequence"/>
</dbReference>
<accession>A0A9P7EDJ1</accession>
<evidence type="ECO:0000313" key="2">
    <source>
        <dbReference type="Proteomes" id="UP000807769"/>
    </source>
</evidence>
<dbReference type="OrthoDB" id="3366231at2759"/>
<dbReference type="AlphaFoldDB" id="A0A9P7EDJ1"/>
<keyword evidence="2" id="KW-1185">Reference proteome</keyword>
<dbReference type="RefSeq" id="XP_041194472.1">
    <property type="nucleotide sequence ID" value="XM_041332731.1"/>
</dbReference>
<proteinExistence type="predicted"/>
<dbReference type="EMBL" id="JABBWG010000011">
    <property type="protein sequence ID" value="KAG1818600.1"/>
    <property type="molecule type" value="Genomic_DNA"/>
</dbReference>
<gene>
    <name evidence="1" type="ORF">BJ212DRAFT_1298673</name>
</gene>
<comment type="caution">
    <text evidence="1">The sequence shown here is derived from an EMBL/GenBank/DDBJ whole genome shotgun (WGS) entry which is preliminary data.</text>
</comment>
<organism evidence="1 2">
    <name type="scientific">Suillus subaureus</name>
    <dbReference type="NCBI Taxonomy" id="48587"/>
    <lineage>
        <taxon>Eukaryota</taxon>
        <taxon>Fungi</taxon>
        <taxon>Dikarya</taxon>
        <taxon>Basidiomycota</taxon>
        <taxon>Agaricomycotina</taxon>
        <taxon>Agaricomycetes</taxon>
        <taxon>Agaricomycetidae</taxon>
        <taxon>Boletales</taxon>
        <taxon>Suillineae</taxon>
        <taxon>Suillaceae</taxon>
        <taxon>Suillus</taxon>
    </lineage>
</organism>
<dbReference type="GeneID" id="64626748"/>
<reference evidence="1" key="1">
    <citation type="journal article" date="2020" name="New Phytol.">
        <title>Comparative genomics reveals dynamic genome evolution in host specialist ectomycorrhizal fungi.</title>
        <authorList>
            <person name="Lofgren L.A."/>
            <person name="Nguyen N.H."/>
            <person name="Vilgalys R."/>
            <person name="Ruytinx J."/>
            <person name="Liao H.L."/>
            <person name="Branco S."/>
            <person name="Kuo A."/>
            <person name="LaButti K."/>
            <person name="Lipzen A."/>
            <person name="Andreopoulos W."/>
            <person name="Pangilinan J."/>
            <person name="Riley R."/>
            <person name="Hundley H."/>
            <person name="Na H."/>
            <person name="Barry K."/>
            <person name="Grigoriev I.V."/>
            <person name="Stajich J.E."/>
            <person name="Kennedy P.G."/>
        </authorList>
    </citation>
    <scope>NUCLEOTIDE SEQUENCE</scope>
    <source>
        <strain evidence="1">MN1</strain>
    </source>
</reference>
<name>A0A9P7EDJ1_9AGAM</name>